<dbReference type="PROSITE" id="PS50405">
    <property type="entry name" value="GST_CTER"/>
    <property type="match status" value="1"/>
</dbReference>
<dbReference type="KEGG" id="hni:W911_03095"/>
<dbReference type="InterPro" id="IPR036249">
    <property type="entry name" value="Thioredoxin-like_sf"/>
</dbReference>
<dbReference type="SFLD" id="SFLDG00358">
    <property type="entry name" value="Main_(cytGST)"/>
    <property type="match status" value="1"/>
</dbReference>
<dbReference type="Proteomes" id="UP000018542">
    <property type="component" value="Chromosome"/>
</dbReference>
<dbReference type="PANTHER" id="PTHR43969">
    <property type="entry name" value="GLUTATHIONE S TRANSFERASE D10, ISOFORM A-RELATED"/>
    <property type="match status" value="1"/>
</dbReference>
<proteinExistence type="predicted"/>
<dbReference type="Gene3D" id="3.40.30.10">
    <property type="entry name" value="Glutaredoxin"/>
    <property type="match status" value="1"/>
</dbReference>
<evidence type="ECO:0000259" key="3">
    <source>
        <dbReference type="PROSITE" id="PS50405"/>
    </source>
</evidence>
<feature type="domain" description="GST N-terminal" evidence="2">
    <location>
        <begin position="1"/>
        <end position="79"/>
    </location>
</feature>
<gene>
    <name evidence="4" type="ORF">W911_03095</name>
</gene>
<reference evidence="4 5" key="1">
    <citation type="journal article" date="2014" name="Genome Announc.">
        <title>Complete Genome Sequence of Hyphomicrobium nitrativorans Strain NL23, a Denitrifying Bacterium Isolated from Biofilm of a Methanol-Fed Denitrification System Treating Seawater at the Montreal Biodome.</title>
        <authorList>
            <person name="Martineau C."/>
            <person name="Villeneuve C."/>
            <person name="Mauffrey F."/>
            <person name="Villemur R."/>
        </authorList>
    </citation>
    <scope>NUCLEOTIDE SEQUENCE [LARGE SCALE GENOMIC DNA]</scope>
    <source>
        <strain evidence="4">NL23</strain>
    </source>
</reference>
<sequence>MHTLTHFRLCPRSRAIRIALAEIGITPELVEERPWEWRTEFLALNPAGELPVLALEGGLVLCGSYAITEYFAGLLENMQKDGRPAPLFHGSLAERAEQRRLVDWFHGKLNREVTRELLHERVYGHLMGEGGHTPDTEALRAIRTNLRYHLGYVNHLAHERRWLAGDEMSFSDLAAAAHLSAIDYLGEIRWDDHTAAKSWYARVKSRPSFRPLLADRLPGLAPAPVYTDLDF</sequence>
<accession>V5SAG0</accession>
<evidence type="ECO:0000313" key="5">
    <source>
        <dbReference type="Proteomes" id="UP000018542"/>
    </source>
</evidence>
<comment type="subunit">
    <text evidence="1">Homodimer.</text>
</comment>
<evidence type="ECO:0000256" key="1">
    <source>
        <dbReference type="ARBA" id="ARBA00011738"/>
    </source>
</evidence>
<dbReference type="SUPFAM" id="SSF47616">
    <property type="entry name" value="GST C-terminal domain-like"/>
    <property type="match status" value="1"/>
</dbReference>
<feature type="domain" description="GST C-terminal" evidence="3">
    <location>
        <begin position="91"/>
        <end position="225"/>
    </location>
</feature>
<dbReference type="GO" id="GO:0004364">
    <property type="term" value="F:glutathione transferase activity"/>
    <property type="evidence" value="ECO:0007669"/>
    <property type="project" value="TreeGrafter"/>
</dbReference>
<keyword evidence="5" id="KW-1185">Reference proteome</keyword>
<protein>
    <submittedName>
        <fullName evidence="4">Glutathione S-transferase</fullName>
    </submittedName>
</protein>
<dbReference type="InterPro" id="IPR040079">
    <property type="entry name" value="Glutathione_S-Trfase"/>
</dbReference>
<dbReference type="SUPFAM" id="SSF52833">
    <property type="entry name" value="Thioredoxin-like"/>
    <property type="match status" value="1"/>
</dbReference>
<evidence type="ECO:0000313" key="4">
    <source>
        <dbReference type="EMBL" id="AHB47628.1"/>
    </source>
</evidence>
<dbReference type="InterPro" id="IPR010987">
    <property type="entry name" value="Glutathione-S-Trfase_C-like"/>
</dbReference>
<dbReference type="PANTHER" id="PTHR43969:SF9">
    <property type="entry name" value="GLUTATHIONE S TRANSFERASE D10, ISOFORM A-RELATED"/>
    <property type="match status" value="1"/>
</dbReference>
<dbReference type="HOGENOM" id="CLU_011226_5_3_5"/>
<dbReference type="Pfam" id="PF13409">
    <property type="entry name" value="GST_N_2"/>
    <property type="match status" value="1"/>
</dbReference>
<dbReference type="Pfam" id="PF14497">
    <property type="entry name" value="GST_C_3"/>
    <property type="match status" value="1"/>
</dbReference>
<dbReference type="CDD" id="cd00299">
    <property type="entry name" value="GST_C_family"/>
    <property type="match status" value="1"/>
</dbReference>
<dbReference type="InterPro" id="IPR004046">
    <property type="entry name" value="GST_C"/>
</dbReference>
<organism evidence="4 5">
    <name type="scientific">Hyphomicrobium nitrativorans NL23</name>
    <dbReference type="NCBI Taxonomy" id="1029756"/>
    <lineage>
        <taxon>Bacteria</taxon>
        <taxon>Pseudomonadati</taxon>
        <taxon>Pseudomonadota</taxon>
        <taxon>Alphaproteobacteria</taxon>
        <taxon>Hyphomicrobiales</taxon>
        <taxon>Hyphomicrobiaceae</taxon>
        <taxon>Hyphomicrobium</taxon>
    </lineage>
</organism>
<dbReference type="SFLD" id="SFLDS00019">
    <property type="entry name" value="Glutathione_Transferase_(cytos"/>
    <property type="match status" value="1"/>
</dbReference>
<dbReference type="PROSITE" id="PS50404">
    <property type="entry name" value="GST_NTER"/>
    <property type="match status" value="1"/>
</dbReference>
<dbReference type="STRING" id="1029756.W911_03095"/>
<dbReference type="RefSeq" id="WP_023786041.1">
    <property type="nucleotide sequence ID" value="NC_022997.1"/>
</dbReference>
<dbReference type="Gene3D" id="1.20.1050.10">
    <property type="match status" value="1"/>
</dbReference>
<dbReference type="PATRIC" id="fig|1029756.8.peg.650"/>
<name>V5SAG0_9HYPH</name>
<dbReference type="OrthoDB" id="9794721at2"/>
<keyword evidence="4" id="KW-0808">Transferase</keyword>
<dbReference type="AlphaFoldDB" id="V5SAG0"/>
<dbReference type="InterPro" id="IPR004045">
    <property type="entry name" value="Glutathione_S-Trfase_N"/>
</dbReference>
<dbReference type="GO" id="GO:0006749">
    <property type="term" value="P:glutathione metabolic process"/>
    <property type="evidence" value="ECO:0007669"/>
    <property type="project" value="TreeGrafter"/>
</dbReference>
<evidence type="ECO:0000259" key="2">
    <source>
        <dbReference type="PROSITE" id="PS50404"/>
    </source>
</evidence>
<dbReference type="InterPro" id="IPR036282">
    <property type="entry name" value="Glutathione-S-Trfase_C_sf"/>
</dbReference>
<dbReference type="EMBL" id="CP006912">
    <property type="protein sequence ID" value="AHB47628.1"/>
    <property type="molecule type" value="Genomic_DNA"/>
</dbReference>
<dbReference type="CDD" id="cd00570">
    <property type="entry name" value="GST_N_family"/>
    <property type="match status" value="1"/>
</dbReference>